<dbReference type="Proteomes" id="UP000821866">
    <property type="component" value="Chromosome 10"/>
</dbReference>
<organism evidence="1 2">
    <name type="scientific">Rhipicephalus microplus</name>
    <name type="common">Cattle tick</name>
    <name type="synonym">Boophilus microplus</name>
    <dbReference type="NCBI Taxonomy" id="6941"/>
    <lineage>
        <taxon>Eukaryota</taxon>
        <taxon>Metazoa</taxon>
        <taxon>Ecdysozoa</taxon>
        <taxon>Arthropoda</taxon>
        <taxon>Chelicerata</taxon>
        <taxon>Arachnida</taxon>
        <taxon>Acari</taxon>
        <taxon>Parasitiformes</taxon>
        <taxon>Ixodida</taxon>
        <taxon>Ixodoidea</taxon>
        <taxon>Ixodidae</taxon>
        <taxon>Rhipicephalinae</taxon>
        <taxon>Rhipicephalus</taxon>
        <taxon>Boophilus</taxon>
    </lineage>
</organism>
<dbReference type="AlphaFoldDB" id="A0A9J6ET66"/>
<proteinExistence type="predicted"/>
<sequence>MDCAYEQRTPELSTRTRAASAPCSEDKLLRITVPVSVELEVTLEECERGRQNDRENTFDFGDVIQPNVHRALRKCSHYDGIVHLSVSISHGLAIIEKTMLMNYGTNGRKVICRTYVRRILVSKTGKTVTYNVDEAKQVLQSAKCLYRWRGAGMSSDHTYEVLAKKLEK</sequence>
<comment type="caution">
    <text evidence="1">The sequence shown here is derived from an EMBL/GenBank/DDBJ whole genome shotgun (WGS) entry which is preliminary data.</text>
</comment>
<accession>A0A9J6ET66</accession>
<reference evidence="1" key="1">
    <citation type="journal article" date="2020" name="Cell">
        <title>Large-Scale Comparative Analyses of Tick Genomes Elucidate Their Genetic Diversity and Vector Capacities.</title>
        <authorList>
            <consortium name="Tick Genome and Microbiome Consortium (TIGMIC)"/>
            <person name="Jia N."/>
            <person name="Wang J."/>
            <person name="Shi W."/>
            <person name="Du L."/>
            <person name="Sun Y."/>
            <person name="Zhan W."/>
            <person name="Jiang J.F."/>
            <person name="Wang Q."/>
            <person name="Zhang B."/>
            <person name="Ji P."/>
            <person name="Bell-Sakyi L."/>
            <person name="Cui X.M."/>
            <person name="Yuan T.T."/>
            <person name="Jiang B.G."/>
            <person name="Yang W.F."/>
            <person name="Lam T.T."/>
            <person name="Chang Q.C."/>
            <person name="Ding S.J."/>
            <person name="Wang X.J."/>
            <person name="Zhu J.G."/>
            <person name="Ruan X.D."/>
            <person name="Zhao L."/>
            <person name="Wei J.T."/>
            <person name="Ye R.Z."/>
            <person name="Que T.C."/>
            <person name="Du C.H."/>
            <person name="Zhou Y.H."/>
            <person name="Cheng J.X."/>
            <person name="Dai P.F."/>
            <person name="Guo W.B."/>
            <person name="Han X.H."/>
            <person name="Huang E.J."/>
            <person name="Li L.F."/>
            <person name="Wei W."/>
            <person name="Gao Y.C."/>
            <person name="Liu J.Z."/>
            <person name="Shao H.Z."/>
            <person name="Wang X."/>
            <person name="Wang C.C."/>
            <person name="Yang T.C."/>
            <person name="Huo Q.B."/>
            <person name="Li W."/>
            <person name="Chen H.Y."/>
            <person name="Chen S.E."/>
            <person name="Zhou L.G."/>
            <person name="Ni X.B."/>
            <person name="Tian J.H."/>
            <person name="Sheng Y."/>
            <person name="Liu T."/>
            <person name="Pan Y.S."/>
            <person name="Xia L.Y."/>
            <person name="Li J."/>
            <person name="Zhao F."/>
            <person name="Cao W.C."/>
        </authorList>
    </citation>
    <scope>NUCLEOTIDE SEQUENCE</scope>
    <source>
        <strain evidence="1">Rmic-2018</strain>
    </source>
</reference>
<name>A0A9J6ET66_RHIMP</name>
<keyword evidence="2" id="KW-1185">Reference proteome</keyword>
<evidence type="ECO:0000313" key="1">
    <source>
        <dbReference type="EMBL" id="KAH8037224.1"/>
    </source>
</evidence>
<protein>
    <submittedName>
        <fullName evidence="1">Uncharacterized protein</fullName>
    </submittedName>
</protein>
<reference evidence="1" key="2">
    <citation type="submission" date="2021-09" db="EMBL/GenBank/DDBJ databases">
        <authorList>
            <person name="Jia N."/>
            <person name="Wang J."/>
            <person name="Shi W."/>
            <person name="Du L."/>
            <person name="Sun Y."/>
            <person name="Zhan W."/>
            <person name="Jiang J."/>
            <person name="Wang Q."/>
            <person name="Zhang B."/>
            <person name="Ji P."/>
            <person name="Sakyi L.B."/>
            <person name="Cui X."/>
            <person name="Yuan T."/>
            <person name="Jiang B."/>
            <person name="Yang W."/>
            <person name="Lam T.T.-Y."/>
            <person name="Chang Q."/>
            <person name="Ding S."/>
            <person name="Wang X."/>
            <person name="Zhu J."/>
            <person name="Ruan X."/>
            <person name="Zhao L."/>
            <person name="Wei J."/>
            <person name="Que T."/>
            <person name="Du C."/>
            <person name="Cheng J."/>
            <person name="Dai P."/>
            <person name="Han X."/>
            <person name="Huang E."/>
            <person name="Gao Y."/>
            <person name="Liu J."/>
            <person name="Shao H."/>
            <person name="Ye R."/>
            <person name="Li L."/>
            <person name="Wei W."/>
            <person name="Wang X."/>
            <person name="Wang C."/>
            <person name="Huo Q."/>
            <person name="Li W."/>
            <person name="Guo W."/>
            <person name="Chen H."/>
            <person name="Chen S."/>
            <person name="Zhou L."/>
            <person name="Zhou L."/>
            <person name="Ni X."/>
            <person name="Tian J."/>
            <person name="Zhou Y."/>
            <person name="Sheng Y."/>
            <person name="Liu T."/>
            <person name="Pan Y."/>
            <person name="Xia L."/>
            <person name="Li J."/>
            <person name="Zhao F."/>
            <person name="Cao W."/>
        </authorList>
    </citation>
    <scope>NUCLEOTIDE SEQUENCE</scope>
    <source>
        <strain evidence="1">Rmic-2018</strain>
        <tissue evidence="1">Larvae</tissue>
    </source>
</reference>
<dbReference type="EMBL" id="JABSTU010000002">
    <property type="protein sequence ID" value="KAH8037224.1"/>
    <property type="molecule type" value="Genomic_DNA"/>
</dbReference>
<evidence type="ECO:0000313" key="2">
    <source>
        <dbReference type="Proteomes" id="UP000821866"/>
    </source>
</evidence>
<gene>
    <name evidence="1" type="ORF">HPB51_009577</name>
</gene>